<dbReference type="GO" id="GO:0071949">
    <property type="term" value="F:FAD binding"/>
    <property type="evidence" value="ECO:0007669"/>
    <property type="project" value="InterPro"/>
</dbReference>
<proteinExistence type="predicted"/>
<evidence type="ECO:0000256" key="1">
    <source>
        <dbReference type="ARBA" id="ARBA00001974"/>
    </source>
</evidence>
<dbReference type="PANTHER" id="PTHR43004">
    <property type="entry name" value="TRK SYSTEM POTASSIUM UPTAKE PROTEIN"/>
    <property type="match status" value="1"/>
</dbReference>
<dbReference type="RefSeq" id="WP_071808127.1">
    <property type="nucleotide sequence ID" value="NZ_MEIA01000353.1"/>
</dbReference>
<dbReference type="InterPro" id="IPR050641">
    <property type="entry name" value="RIFMO-like"/>
</dbReference>
<organism evidence="5 6">
    <name type="scientific">Couchioplanes caeruleus subsp. caeruleus</name>
    <dbReference type="NCBI Taxonomy" id="56427"/>
    <lineage>
        <taxon>Bacteria</taxon>
        <taxon>Bacillati</taxon>
        <taxon>Actinomycetota</taxon>
        <taxon>Actinomycetes</taxon>
        <taxon>Micromonosporales</taxon>
        <taxon>Micromonosporaceae</taxon>
        <taxon>Couchioplanes</taxon>
    </lineage>
</organism>
<keyword evidence="5" id="KW-0503">Monooxygenase</keyword>
<dbReference type="SUPFAM" id="SSF51905">
    <property type="entry name" value="FAD/NAD(P)-binding domain"/>
    <property type="match status" value="1"/>
</dbReference>
<evidence type="ECO:0000313" key="5">
    <source>
        <dbReference type="EMBL" id="OJF11363.1"/>
    </source>
</evidence>
<sequence>MTTPAPGEPRPSCDVLVVGAGPTGLMLANWLVKLGVRVIVADGKQGPTRESRALVVQARSLEVYDQLGIADKVLAAAQRARALAPGFGSRVFGQIPLGALGEGLTPYPWIEVLEQSRNEEILYENLLALGGAVRWGAAVSSLMPAAGDGFSPLPAGSGGGVSSLPAGSGAVSSLPAGFGGVEAVVGGETITARFCVGADGANSIVRKARGIGFDGVTNPHLFYVIDATDVTGLAEDAINVRPGNDDFLLGFPMTGRGNWRLIGLVRDDDGDGTVGEQDARARISRDFSVTYGDARWFATYRVHHRVAAAFREGSFFLAGDAAHVHSPVGGQGMNTGLQDAHNLAFKLADVIHGRAGQSWLDRYEAERRPVARTLVSTTDRLFGFITSQRTSLRALRRAIVPLLAPVGVRTLPGSSGGSRLFQYVSQTRIRYPMLPDSPRDAVVGRRLPWTGDNYAVLRALEWQVHAYGGVSSTPDLGLAIHLFDPAPRTPLKPEMLYLVRPDGFVAAAAPPEEAAAVFRRAMPSRD</sequence>
<reference evidence="5 6" key="1">
    <citation type="submission" date="2016-09" db="EMBL/GenBank/DDBJ databases">
        <title>Couchioplanes caeruleus draft genome sequence.</title>
        <authorList>
            <person name="Sheehan J."/>
            <person name="Caffrey P."/>
        </authorList>
    </citation>
    <scope>NUCLEOTIDE SEQUENCE [LARGE SCALE GENOMIC DNA]</scope>
    <source>
        <strain evidence="5 6">DSM 43634</strain>
    </source>
</reference>
<feature type="domain" description="FAD-binding" evidence="4">
    <location>
        <begin position="188"/>
        <end position="376"/>
    </location>
</feature>
<accession>A0A1K0GQ17</accession>
<dbReference type="GO" id="GO:0016709">
    <property type="term" value="F:oxidoreductase activity, acting on paired donors, with incorporation or reduction of molecular oxygen, NAD(P)H as one donor, and incorporation of one atom of oxygen"/>
    <property type="evidence" value="ECO:0007669"/>
    <property type="project" value="UniProtKB-ARBA"/>
</dbReference>
<comment type="caution">
    <text evidence="5">The sequence shown here is derived from an EMBL/GenBank/DDBJ whole genome shotgun (WGS) entry which is preliminary data.</text>
</comment>
<evidence type="ECO:0000256" key="3">
    <source>
        <dbReference type="ARBA" id="ARBA00022827"/>
    </source>
</evidence>
<name>A0A1K0GQ17_9ACTN</name>
<evidence type="ECO:0000256" key="2">
    <source>
        <dbReference type="ARBA" id="ARBA00022630"/>
    </source>
</evidence>
<evidence type="ECO:0000313" key="6">
    <source>
        <dbReference type="Proteomes" id="UP000182486"/>
    </source>
</evidence>
<dbReference type="Gene3D" id="3.50.50.60">
    <property type="entry name" value="FAD/NAD(P)-binding domain"/>
    <property type="match status" value="1"/>
</dbReference>
<keyword evidence="2" id="KW-0285">Flavoprotein</keyword>
<dbReference type="Proteomes" id="UP000182486">
    <property type="component" value="Unassembled WGS sequence"/>
</dbReference>
<dbReference type="InterPro" id="IPR002938">
    <property type="entry name" value="FAD-bd"/>
</dbReference>
<keyword evidence="6" id="KW-1185">Reference proteome</keyword>
<keyword evidence="5" id="KW-0560">Oxidoreductase</keyword>
<protein>
    <submittedName>
        <fullName evidence="5">Monooxygenase</fullName>
    </submittedName>
</protein>
<dbReference type="Gene3D" id="3.30.70.2450">
    <property type="match status" value="1"/>
</dbReference>
<dbReference type="PANTHER" id="PTHR43004:SF19">
    <property type="entry name" value="BINDING MONOOXYGENASE, PUTATIVE (JCVI)-RELATED"/>
    <property type="match status" value="1"/>
</dbReference>
<comment type="cofactor">
    <cofactor evidence="1">
        <name>FAD</name>
        <dbReference type="ChEBI" id="CHEBI:57692"/>
    </cofactor>
</comment>
<dbReference type="EMBL" id="MEIA01000353">
    <property type="protein sequence ID" value="OJF11363.1"/>
    <property type="molecule type" value="Genomic_DNA"/>
</dbReference>
<dbReference type="PRINTS" id="PR00420">
    <property type="entry name" value="RNGMNOXGNASE"/>
</dbReference>
<keyword evidence="3" id="KW-0274">FAD</keyword>
<feature type="domain" description="FAD-binding" evidence="4">
    <location>
        <begin position="13"/>
        <end position="142"/>
    </location>
</feature>
<evidence type="ECO:0000259" key="4">
    <source>
        <dbReference type="Pfam" id="PF01494"/>
    </source>
</evidence>
<dbReference type="Pfam" id="PF01494">
    <property type="entry name" value="FAD_binding_3"/>
    <property type="match status" value="2"/>
</dbReference>
<gene>
    <name evidence="5" type="ORF">BG844_26745</name>
</gene>
<dbReference type="AlphaFoldDB" id="A0A1K0GQ17"/>
<dbReference type="InterPro" id="IPR036188">
    <property type="entry name" value="FAD/NAD-bd_sf"/>
</dbReference>